<dbReference type="PROSITE" id="PS00107">
    <property type="entry name" value="PROTEIN_KINASE_ATP"/>
    <property type="match status" value="1"/>
</dbReference>
<dbReference type="PANTHER" id="PTHR43289">
    <property type="entry name" value="MITOGEN-ACTIVATED PROTEIN KINASE KINASE KINASE 20-RELATED"/>
    <property type="match status" value="1"/>
</dbReference>
<dbReference type="InterPro" id="IPR017441">
    <property type="entry name" value="Protein_kinase_ATP_BS"/>
</dbReference>
<sequence>MSARELKANGPAERSSLTGSLTGSLSAKYRSLFVLGRGGMGAVEAALELQGDGIDGEHRVVALKRLLPEAARDKRRVEMFMREARLARMLHHPNVVGAYDYGEADGELYLAMEYIEGQPLSRLLKALAEKGKTLDAGLVAHLVAEVCEGLHAAHELRDDDGEALNVVHRDVSPQNVMVGYDGHVRLLDFGVAKIEAESVTKTGEVKGKSAYMSPEQAMGDPLDRRSDLFGVGAVLFECLTNRRMWGDGTDMEVIRKLALDAPPSLAEAAPEAPREIRALYTKLVARSADDRPSTAGDVANELRASVRLAPETAARALRAVLDEYFGQHAAEQRQRLADALSGKKAERRSSIPPSIPPAASTTPPPPVARAKPAAADATRGGRPFPAMAGVVVTLSIVALGAWKLTGAPATASPPIASAVVMPPAPTSAPSPAEAHAPPTTTMTTMTVTSAVASASPPVAPPSRSSGESRPAHLHHAPATSATPSVSTTATATVVAPAPSTPPRAPAAAASSAAPPSPKPLDVDDHPF</sequence>
<name>A0A0K1Q1E7_9BACT</name>
<feature type="region of interest" description="Disordered" evidence="6">
    <location>
        <begin position="335"/>
        <end position="382"/>
    </location>
</feature>
<evidence type="ECO:0000256" key="6">
    <source>
        <dbReference type="SAM" id="MobiDB-lite"/>
    </source>
</evidence>
<dbReference type="STRING" id="1391654.AKJ09_06226"/>
<dbReference type="GO" id="GO:0004674">
    <property type="term" value="F:protein serine/threonine kinase activity"/>
    <property type="evidence" value="ECO:0007669"/>
    <property type="project" value="UniProtKB-KW"/>
</dbReference>
<dbReference type="PROSITE" id="PS50011">
    <property type="entry name" value="PROTEIN_KINASE_DOM"/>
    <property type="match status" value="1"/>
</dbReference>
<keyword evidence="2 5" id="KW-0547">Nucleotide-binding</keyword>
<reference evidence="8 9" key="1">
    <citation type="submission" date="2015-08" db="EMBL/GenBank/DDBJ databases">
        <authorList>
            <person name="Babu N.S."/>
            <person name="Beckwith C.J."/>
            <person name="Beseler K.G."/>
            <person name="Brison A."/>
            <person name="Carone J.V."/>
            <person name="Caskin T.P."/>
            <person name="Diamond M."/>
            <person name="Durham M.E."/>
            <person name="Foxe J.M."/>
            <person name="Go M."/>
            <person name="Henderson B.A."/>
            <person name="Jones I.B."/>
            <person name="McGettigan J.A."/>
            <person name="Micheletti S.J."/>
            <person name="Nasrallah M.E."/>
            <person name="Ortiz D."/>
            <person name="Piller C.R."/>
            <person name="Privatt S.R."/>
            <person name="Schneider S.L."/>
            <person name="Sharp S."/>
            <person name="Smith T.C."/>
            <person name="Stanton J.D."/>
            <person name="Ullery H.E."/>
            <person name="Wilson R.J."/>
            <person name="Serrano M.G."/>
            <person name="Buck G."/>
            <person name="Lee V."/>
            <person name="Wang Y."/>
            <person name="Carvalho R."/>
            <person name="Voegtly L."/>
            <person name="Shi R."/>
            <person name="Duckworth R."/>
            <person name="Johnson A."/>
            <person name="Loviza R."/>
            <person name="Walstead R."/>
            <person name="Shah Z."/>
            <person name="Kiflezghi M."/>
            <person name="Wade K."/>
            <person name="Ball S.L."/>
            <person name="Bradley K.W."/>
            <person name="Asai D.J."/>
            <person name="Bowman C.A."/>
            <person name="Russell D.A."/>
            <person name="Pope W.H."/>
            <person name="Jacobs-Sera D."/>
            <person name="Hendrix R.W."/>
            <person name="Hatfull G.F."/>
        </authorList>
    </citation>
    <scope>NUCLEOTIDE SEQUENCE [LARGE SCALE GENOMIC DNA]</scope>
    <source>
        <strain evidence="8 9">DSM 27648</strain>
    </source>
</reference>
<feature type="compositionally biased region" description="Low complexity" evidence="6">
    <location>
        <begin position="368"/>
        <end position="377"/>
    </location>
</feature>
<dbReference type="InterPro" id="IPR011009">
    <property type="entry name" value="Kinase-like_dom_sf"/>
</dbReference>
<feature type="region of interest" description="Disordered" evidence="6">
    <location>
        <begin position="450"/>
        <end position="527"/>
    </location>
</feature>
<dbReference type="SUPFAM" id="SSF56112">
    <property type="entry name" value="Protein kinase-like (PK-like)"/>
    <property type="match status" value="1"/>
</dbReference>
<feature type="binding site" evidence="5">
    <location>
        <position position="64"/>
    </location>
    <ligand>
        <name>ATP</name>
        <dbReference type="ChEBI" id="CHEBI:30616"/>
    </ligand>
</feature>
<dbReference type="RefSeq" id="WP_169927943.1">
    <property type="nucleotide sequence ID" value="NZ_CP012333.1"/>
</dbReference>
<evidence type="ECO:0000256" key="4">
    <source>
        <dbReference type="ARBA" id="ARBA00022840"/>
    </source>
</evidence>
<accession>A0A0K1Q1E7</accession>
<organism evidence="8 9">
    <name type="scientific">Labilithrix luteola</name>
    <dbReference type="NCBI Taxonomy" id="1391654"/>
    <lineage>
        <taxon>Bacteria</taxon>
        <taxon>Pseudomonadati</taxon>
        <taxon>Myxococcota</taxon>
        <taxon>Polyangia</taxon>
        <taxon>Polyangiales</taxon>
        <taxon>Labilitrichaceae</taxon>
        <taxon>Labilithrix</taxon>
    </lineage>
</organism>
<evidence type="ECO:0000256" key="3">
    <source>
        <dbReference type="ARBA" id="ARBA00022777"/>
    </source>
</evidence>
<proteinExistence type="predicted"/>
<protein>
    <submittedName>
        <fullName evidence="8">Serine/threonine protein kinase</fullName>
    </submittedName>
</protein>
<dbReference type="InterPro" id="IPR008266">
    <property type="entry name" value="Tyr_kinase_AS"/>
</dbReference>
<dbReference type="EMBL" id="CP012333">
    <property type="protein sequence ID" value="AKU99562.1"/>
    <property type="molecule type" value="Genomic_DNA"/>
</dbReference>
<dbReference type="KEGG" id="llu:AKJ09_06226"/>
<feature type="compositionally biased region" description="Low complexity" evidence="6">
    <location>
        <begin position="476"/>
        <end position="497"/>
    </location>
</feature>
<keyword evidence="3 8" id="KW-0418">Kinase</keyword>
<evidence type="ECO:0000256" key="2">
    <source>
        <dbReference type="ARBA" id="ARBA00022741"/>
    </source>
</evidence>
<feature type="compositionally biased region" description="Low complexity" evidence="6">
    <location>
        <begin position="450"/>
        <end position="465"/>
    </location>
</feature>
<feature type="compositionally biased region" description="Basic and acidic residues" evidence="6">
    <location>
        <begin position="335"/>
        <end position="349"/>
    </location>
</feature>
<feature type="domain" description="Protein kinase" evidence="7">
    <location>
        <begin position="29"/>
        <end position="303"/>
    </location>
</feature>
<dbReference type="GO" id="GO:0005524">
    <property type="term" value="F:ATP binding"/>
    <property type="evidence" value="ECO:0007669"/>
    <property type="project" value="UniProtKB-UniRule"/>
</dbReference>
<dbReference type="PANTHER" id="PTHR43289:SF6">
    <property type="entry name" value="SERINE_THREONINE-PROTEIN KINASE NEKL-3"/>
    <property type="match status" value="1"/>
</dbReference>
<evidence type="ECO:0000313" key="8">
    <source>
        <dbReference type="EMBL" id="AKU99562.1"/>
    </source>
</evidence>
<keyword evidence="8" id="KW-0723">Serine/threonine-protein kinase</keyword>
<dbReference type="InterPro" id="IPR000719">
    <property type="entry name" value="Prot_kinase_dom"/>
</dbReference>
<evidence type="ECO:0000256" key="5">
    <source>
        <dbReference type="PROSITE-ProRule" id="PRU10141"/>
    </source>
</evidence>
<dbReference type="PROSITE" id="PS00109">
    <property type="entry name" value="PROTEIN_KINASE_TYR"/>
    <property type="match status" value="1"/>
</dbReference>
<dbReference type="PATRIC" id="fig|1391654.3.peg.6311"/>
<evidence type="ECO:0000259" key="7">
    <source>
        <dbReference type="PROSITE" id="PS50011"/>
    </source>
</evidence>
<keyword evidence="9" id="KW-1185">Reference proteome</keyword>
<dbReference type="Gene3D" id="3.30.200.20">
    <property type="entry name" value="Phosphorylase Kinase, domain 1"/>
    <property type="match status" value="1"/>
</dbReference>
<feature type="region of interest" description="Disordered" evidence="6">
    <location>
        <begin position="1"/>
        <end position="20"/>
    </location>
</feature>
<dbReference type="Pfam" id="PF00069">
    <property type="entry name" value="Pkinase"/>
    <property type="match status" value="1"/>
</dbReference>
<dbReference type="AlphaFoldDB" id="A0A0K1Q1E7"/>
<dbReference type="CDD" id="cd14014">
    <property type="entry name" value="STKc_PknB_like"/>
    <property type="match status" value="1"/>
</dbReference>
<evidence type="ECO:0000313" key="9">
    <source>
        <dbReference type="Proteomes" id="UP000064967"/>
    </source>
</evidence>
<dbReference type="Proteomes" id="UP000064967">
    <property type="component" value="Chromosome"/>
</dbReference>
<keyword evidence="4 5" id="KW-0067">ATP-binding</keyword>
<keyword evidence="1" id="KW-0808">Transferase</keyword>
<evidence type="ECO:0000256" key="1">
    <source>
        <dbReference type="ARBA" id="ARBA00022679"/>
    </source>
</evidence>
<gene>
    <name evidence="8" type="ORF">AKJ09_06226</name>
</gene>
<dbReference type="Gene3D" id="1.10.510.10">
    <property type="entry name" value="Transferase(Phosphotransferase) domain 1"/>
    <property type="match status" value="1"/>
</dbReference>